<dbReference type="Proteomes" id="UP000053326">
    <property type="component" value="Unassembled WGS sequence"/>
</dbReference>
<dbReference type="GO" id="GO:0005829">
    <property type="term" value="C:cytosol"/>
    <property type="evidence" value="ECO:0007669"/>
    <property type="project" value="TreeGrafter"/>
</dbReference>
<comment type="subunit">
    <text evidence="2">Monomer. Binds 30S ribosomal subunits, but not 50S ribosomal subunits or 70S ribosomes.</text>
</comment>
<dbReference type="GO" id="GO:0030490">
    <property type="term" value="P:maturation of SSU-rRNA"/>
    <property type="evidence" value="ECO:0007669"/>
    <property type="project" value="UniProtKB-UniRule"/>
</dbReference>
<dbReference type="AlphaFoldDB" id="A0A117LBK8"/>
<dbReference type="PANTHER" id="PTHR33515">
    <property type="entry name" value="RIBOSOME-BINDING FACTOR A, CHLOROPLASTIC-RELATED"/>
    <property type="match status" value="1"/>
</dbReference>
<accession>A0A117LBK8</accession>
<dbReference type="InterPro" id="IPR023799">
    <property type="entry name" value="RbfA_dom_sf"/>
</dbReference>
<protein>
    <recommendedName>
        <fullName evidence="2">Ribosome-binding factor A</fullName>
    </recommendedName>
</protein>
<evidence type="ECO:0000313" key="4">
    <source>
        <dbReference type="Proteomes" id="UP000053326"/>
    </source>
</evidence>
<dbReference type="InterPro" id="IPR000238">
    <property type="entry name" value="RbfA"/>
</dbReference>
<dbReference type="Gene3D" id="3.30.300.20">
    <property type="match status" value="1"/>
</dbReference>
<comment type="function">
    <text evidence="2">One of several proteins that assist in the late maturation steps of the functional core of the 30S ribosomal subunit. Associates with free 30S ribosomal subunits (but not with 30S subunits that are part of 70S ribosomes or polysomes). Required for efficient processing of 16S rRNA. May interact with the 5'-terminal helix region of 16S rRNA.</text>
</comment>
<dbReference type="GO" id="GO:0043024">
    <property type="term" value="F:ribosomal small subunit binding"/>
    <property type="evidence" value="ECO:0007669"/>
    <property type="project" value="TreeGrafter"/>
</dbReference>
<evidence type="ECO:0000256" key="1">
    <source>
        <dbReference type="ARBA" id="ARBA00022517"/>
    </source>
</evidence>
<dbReference type="Pfam" id="PF02033">
    <property type="entry name" value="RBFA"/>
    <property type="match status" value="1"/>
</dbReference>
<keyword evidence="2" id="KW-0963">Cytoplasm</keyword>
<evidence type="ECO:0000313" key="3">
    <source>
        <dbReference type="EMBL" id="KUK36805.1"/>
    </source>
</evidence>
<dbReference type="SUPFAM" id="SSF89919">
    <property type="entry name" value="Ribosome-binding factor A, RbfA"/>
    <property type="match status" value="1"/>
</dbReference>
<dbReference type="EMBL" id="LGFO01000039">
    <property type="protein sequence ID" value="KUK36805.1"/>
    <property type="molecule type" value="Genomic_DNA"/>
</dbReference>
<gene>
    <name evidence="2" type="primary">rbfA</name>
    <name evidence="3" type="ORF">XD66_0484</name>
</gene>
<dbReference type="InterPro" id="IPR015946">
    <property type="entry name" value="KH_dom-like_a/b"/>
</dbReference>
<comment type="caution">
    <text evidence="3">The sequence shown here is derived from an EMBL/GenBank/DDBJ whole genome shotgun (WGS) entry which is preliminary data.</text>
</comment>
<sequence length="116" mass="13476">MGYRANRLAEEIKRIVTDLLRMEIKDPRISPFTTVTEVDVSKDLRYAKIYVSVLGEREEQQRTLEGLQNASGFIRSELGKQIRLRYNPEITFCLDSSIQHGLKINQILHDLAKEQE</sequence>
<proteinExistence type="inferred from homology"/>
<evidence type="ECO:0000256" key="2">
    <source>
        <dbReference type="HAMAP-Rule" id="MF_00003"/>
    </source>
</evidence>
<comment type="similarity">
    <text evidence="2">Belongs to the RbfA family.</text>
</comment>
<dbReference type="HAMAP" id="MF_00003">
    <property type="entry name" value="RbfA"/>
    <property type="match status" value="1"/>
</dbReference>
<reference evidence="4" key="1">
    <citation type="journal article" date="2015" name="MBio">
        <title>Genome-Resolved Metagenomic Analysis Reveals Roles for Candidate Phyla and Other Microbial Community Members in Biogeochemical Transformations in Oil Reservoirs.</title>
        <authorList>
            <person name="Hu P."/>
            <person name="Tom L."/>
            <person name="Singh A."/>
            <person name="Thomas B.C."/>
            <person name="Baker B.J."/>
            <person name="Piceno Y.M."/>
            <person name="Andersen G.L."/>
            <person name="Banfield J.F."/>
        </authorList>
    </citation>
    <scope>NUCLEOTIDE SEQUENCE [LARGE SCALE GENOMIC DNA]</scope>
</reference>
<comment type="subcellular location">
    <subcellularLocation>
        <location evidence="2">Cytoplasm</location>
    </subcellularLocation>
</comment>
<organism evidence="3 4">
    <name type="scientific">Thermacetogenium phaeum</name>
    <dbReference type="NCBI Taxonomy" id="85874"/>
    <lineage>
        <taxon>Bacteria</taxon>
        <taxon>Bacillati</taxon>
        <taxon>Bacillota</taxon>
        <taxon>Clostridia</taxon>
        <taxon>Thermoanaerobacterales</taxon>
        <taxon>Thermoanaerobacteraceae</taxon>
        <taxon>Thermacetogenium</taxon>
    </lineage>
</organism>
<keyword evidence="1 2" id="KW-0690">Ribosome biogenesis</keyword>
<name>A0A117LBK8_9THEO</name>
<dbReference type="PATRIC" id="fig|85874.4.peg.1630"/>
<dbReference type="PANTHER" id="PTHR33515:SF1">
    <property type="entry name" value="RIBOSOME-BINDING FACTOR A, CHLOROPLASTIC-RELATED"/>
    <property type="match status" value="1"/>
</dbReference>
<dbReference type="NCBIfam" id="TIGR00082">
    <property type="entry name" value="rbfA"/>
    <property type="match status" value="1"/>
</dbReference>